<dbReference type="EMBL" id="ANAH02000001">
    <property type="protein sequence ID" value="EPX64744.1"/>
    <property type="molecule type" value="Genomic_DNA"/>
</dbReference>
<evidence type="ECO:0000313" key="3">
    <source>
        <dbReference type="Proteomes" id="UP000011682"/>
    </source>
</evidence>
<feature type="region of interest" description="Disordered" evidence="1">
    <location>
        <begin position="59"/>
        <end position="90"/>
    </location>
</feature>
<evidence type="ECO:0000313" key="2">
    <source>
        <dbReference type="EMBL" id="EPX64744.1"/>
    </source>
</evidence>
<proteinExistence type="predicted"/>
<reference evidence="2" key="1">
    <citation type="submission" date="2013-05" db="EMBL/GenBank/DDBJ databases">
        <title>Genome assembly of Cystobacter fuscus DSM 2262.</title>
        <authorList>
            <person name="Sharma G."/>
            <person name="Khatri I."/>
            <person name="Kaur C."/>
            <person name="Mayilraj S."/>
            <person name="Subramanian S."/>
        </authorList>
    </citation>
    <scope>NUCLEOTIDE SEQUENCE [LARGE SCALE GENOMIC DNA]</scope>
    <source>
        <strain evidence="2">DSM 2262</strain>
    </source>
</reference>
<keyword evidence="3" id="KW-1185">Reference proteome</keyword>
<comment type="caution">
    <text evidence="2">The sequence shown here is derived from an EMBL/GenBank/DDBJ whole genome shotgun (WGS) entry which is preliminary data.</text>
</comment>
<organism evidence="2 3">
    <name type="scientific">Cystobacter fuscus (strain ATCC 25194 / DSM 2262 / NBRC 100088 / M29)</name>
    <dbReference type="NCBI Taxonomy" id="1242864"/>
    <lineage>
        <taxon>Bacteria</taxon>
        <taxon>Pseudomonadati</taxon>
        <taxon>Myxococcota</taxon>
        <taxon>Myxococcia</taxon>
        <taxon>Myxococcales</taxon>
        <taxon>Cystobacterineae</taxon>
        <taxon>Archangiaceae</taxon>
        <taxon>Cystobacter</taxon>
    </lineage>
</organism>
<feature type="region of interest" description="Disordered" evidence="1">
    <location>
        <begin position="1"/>
        <end position="43"/>
    </location>
</feature>
<gene>
    <name evidence="2" type="ORF">D187_000166</name>
</gene>
<dbReference type="Proteomes" id="UP000011682">
    <property type="component" value="Unassembled WGS sequence"/>
</dbReference>
<sequence length="120" mass="12913">MPEAPDPLAPGRSSGAERLRGSARPGSPKPPGPGLGERSVRARPLVLRLAERKDDRHRFRIGGRGGRIGGSGAEGAWTTGRGSRSRRRWKSARIRHARTCCCSMEAYSRARCPAPRSASA</sequence>
<protein>
    <submittedName>
        <fullName evidence="2">Uncharacterized protein</fullName>
    </submittedName>
</protein>
<evidence type="ECO:0000256" key="1">
    <source>
        <dbReference type="SAM" id="MobiDB-lite"/>
    </source>
</evidence>
<name>S9QTV5_CYSF2</name>
<accession>S9QTV5</accession>
<feature type="compositionally biased region" description="Gly residues" evidence="1">
    <location>
        <begin position="62"/>
        <end position="73"/>
    </location>
</feature>
<dbReference type="AlphaFoldDB" id="S9QTV5"/>